<dbReference type="AlphaFoldDB" id="A0A372MCH7"/>
<proteinExistence type="predicted"/>
<evidence type="ECO:0000259" key="1">
    <source>
        <dbReference type="Pfam" id="PF01636"/>
    </source>
</evidence>
<dbReference type="GO" id="GO:0016740">
    <property type="term" value="F:transferase activity"/>
    <property type="evidence" value="ECO:0007669"/>
    <property type="project" value="UniProtKB-KW"/>
</dbReference>
<evidence type="ECO:0000313" key="4">
    <source>
        <dbReference type="Proteomes" id="UP000263094"/>
    </source>
</evidence>
<dbReference type="SUPFAM" id="SSF56112">
    <property type="entry name" value="Protein kinase-like (PK-like)"/>
    <property type="match status" value="1"/>
</dbReference>
<dbReference type="Proteomes" id="UP000263094">
    <property type="component" value="Unassembled WGS sequence"/>
</dbReference>
<gene>
    <name evidence="3" type="ORF">DY218_00485</name>
    <name evidence="2" type="ORF">DY218_01120</name>
</gene>
<evidence type="ECO:0000313" key="3">
    <source>
        <dbReference type="EMBL" id="RFU88601.1"/>
    </source>
</evidence>
<organism evidence="3 4">
    <name type="scientific">Streptomyces triticagri</name>
    <dbReference type="NCBI Taxonomy" id="2293568"/>
    <lineage>
        <taxon>Bacteria</taxon>
        <taxon>Bacillati</taxon>
        <taxon>Actinomycetota</taxon>
        <taxon>Actinomycetes</taxon>
        <taxon>Kitasatosporales</taxon>
        <taxon>Streptomycetaceae</taxon>
        <taxon>Streptomyces</taxon>
    </lineage>
</organism>
<sequence length="358" mass="37282">MLAQLGSCASIFVCAHSRAAVRPVPVGSTRSPAYGGGAVTSTFQRKLTAVVRDLVHPARDTCACTVRRAVLADRADGTVVRHGPAVAKAHASDGDPSRLAVRIAVAAHPTLAGVLLPPLPASPAPLTAVDGRPVSCWPYGSPVDPEAPHQAPWSAAGTLLARLHRTDPAGLPGPLPPMRGPEKAAASLDRMRRTATRPAARAVEEAWQTLPAWARAAAPMPAPAALCHGDWHLGQLVRTTDDAHGWLLIDVDDLGLGVPAWDLARPAAWYASDLLPAEDFARFLDAYRAARGPAVPPAGDPWPALDVPARALTVQTAATAVAKAAAAGRALDEVEQAMVDSCVRMAALPPELDTAFPK</sequence>
<keyword evidence="3" id="KW-0808">Transferase</keyword>
<accession>A0A372MCH7</accession>
<protein>
    <submittedName>
        <fullName evidence="3">Aminoglycoside phosphotransferase family protein</fullName>
    </submittedName>
</protein>
<dbReference type="OrthoDB" id="4558647at2"/>
<dbReference type="EMBL" id="QUAK01000008">
    <property type="protein sequence ID" value="RFU88589.1"/>
    <property type="molecule type" value="Genomic_DNA"/>
</dbReference>
<dbReference type="Pfam" id="PF01636">
    <property type="entry name" value="APH"/>
    <property type="match status" value="1"/>
</dbReference>
<dbReference type="EMBL" id="QUAK01000005">
    <property type="protein sequence ID" value="RFU88601.1"/>
    <property type="molecule type" value="Genomic_DNA"/>
</dbReference>
<evidence type="ECO:0000313" key="2">
    <source>
        <dbReference type="EMBL" id="RFU88589.1"/>
    </source>
</evidence>
<dbReference type="Gene3D" id="3.90.1200.10">
    <property type="match status" value="1"/>
</dbReference>
<reference evidence="3 4" key="1">
    <citation type="submission" date="2018-08" db="EMBL/GenBank/DDBJ databases">
        <title>Isolation, diversity and antifungal activity of Actinobacteria from wheat.</title>
        <authorList>
            <person name="Han C."/>
        </authorList>
    </citation>
    <scope>NUCLEOTIDE SEQUENCE [LARGE SCALE GENOMIC DNA]</scope>
    <source>
        <strain evidence="3 4">NEAU-YY421</strain>
    </source>
</reference>
<name>A0A372MCH7_9ACTN</name>
<dbReference type="InterPro" id="IPR002575">
    <property type="entry name" value="Aminoglycoside_PTrfase"/>
</dbReference>
<dbReference type="InterPro" id="IPR011009">
    <property type="entry name" value="Kinase-like_dom_sf"/>
</dbReference>
<feature type="domain" description="Aminoglycoside phosphotransferase" evidence="1">
    <location>
        <begin position="116"/>
        <end position="301"/>
    </location>
</feature>
<keyword evidence="4" id="KW-1185">Reference proteome</keyword>
<comment type="caution">
    <text evidence="3">The sequence shown here is derived from an EMBL/GenBank/DDBJ whole genome shotgun (WGS) entry which is preliminary data.</text>
</comment>